<dbReference type="InterPro" id="IPR003810">
    <property type="entry name" value="Mntp/YtaF"/>
</dbReference>
<evidence type="ECO:0000256" key="3">
    <source>
        <dbReference type="ARBA" id="ARBA00022989"/>
    </source>
</evidence>
<dbReference type="PANTHER" id="PTHR35529">
    <property type="entry name" value="MANGANESE EFFLUX PUMP MNTP-RELATED"/>
    <property type="match status" value="1"/>
</dbReference>
<feature type="transmembrane region" description="Helical" evidence="5">
    <location>
        <begin position="40"/>
        <end position="63"/>
    </location>
</feature>
<keyword evidence="1" id="KW-1003">Cell membrane</keyword>
<keyword evidence="2 5" id="KW-0812">Transmembrane</keyword>
<keyword evidence="4 5" id="KW-0472">Membrane</keyword>
<feature type="transmembrane region" description="Helical" evidence="5">
    <location>
        <begin position="6"/>
        <end position="28"/>
    </location>
</feature>
<dbReference type="AlphaFoldDB" id="A0A7V3NV89"/>
<evidence type="ECO:0000256" key="2">
    <source>
        <dbReference type="ARBA" id="ARBA00022692"/>
    </source>
</evidence>
<sequence length="189" mass="20865">MKEIIYFLLLVISINLDCFASSVTEGFLLKSINYKRFLQIGITFGLVQALFFLFGFLGGRFAANWISSFDHWVAFFVLLAIGVHMIIEEFQQEKEVEGFSGDFKTLVGVAMAVSIDAFAIGLVTSLLLKTLALFALLVFALTFLISFIGVFLGSSFSKFAKKIKYSQAIGGVILILLGLKILLEHLGVL</sequence>
<feature type="transmembrane region" description="Helical" evidence="5">
    <location>
        <begin position="165"/>
        <end position="183"/>
    </location>
</feature>
<dbReference type="Pfam" id="PF02659">
    <property type="entry name" value="Mntp"/>
    <property type="match status" value="1"/>
</dbReference>
<proteinExistence type="predicted"/>
<evidence type="ECO:0000313" key="6">
    <source>
        <dbReference type="EMBL" id="HGB36029.1"/>
    </source>
</evidence>
<protein>
    <recommendedName>
        <fullName evidence="7">Manganese efflux pump MntP</fullName>
    </recommendedName>
</protein>
<keyword evidence="3 5" id="KW-1133">Transmembrane helix</keyword>
<reference evidence="6" key="1">
    <citation type="journal article" date="2020" name="mSystems">
        <title>Genome- and Community-Level Interaction Insights into Carbon Utilization and Element Cycling Functions of Hydrothermarchaeota in Hydrothermal Sediment.</title>
        <authorList>
            <person name="Zhou Z."/>
            <person name="Liu Y."/>
            <person name="Xu W."/>
            <person name="Pan J."/>
            <person name="Luo Z.H."/>
            <person name="Li M."/>
        </authorList>
    </citation>
    <scope>NUCLEOTIDE SEQUENCE [LARGE SCALE GENOMIC DNA]</scope>
    <source>
        <strain evidence="6">SpSt-754</strain>
    </source>
</reference>
<feature type="transmembrane region" description="Helical" evidence="5">
    <location>
        <begin position="69"/>
        <end position="87"/>
    </location>
</feature>
<feature type="transmembrane region" description="Helical" evidence="5">
    <location>
        <begin position="133"/>
        <end position="153"/>
    </location>
</feature>
<accession>A0A7V3NV89</accession>
<gene>
    <name evidence="6" type="ORF">ENV38_03905</name>
</gene>
<dbReference type="EMBL" id="DTGD01000144">
    <property type="protein sequence ID" value="HGB36029.1"/>
    <property type="molecule type" value="Genomic_DNA"/>
</dbReference>
<evidence type="ECO:0008006" key="7">
    <source>
        <dbReference type="Google" id="ProtNLM"/>
    </source>
</evidence>
<comment type="caution">
    <text evidence="6">The sequence shown here is derived from an EMBL/GenBank/DDBJ whole genome shotgun (WGS) entry which is preliminary data.</text>
</comment>
<evidence type="ECO:0000256" key="1">
    <source>
        <dbReference type="ARBA" id="ARBA00022475"/>
    </source>
</evidence>
<dbReference type="PANTHER" id="PTHR35529:SF1">
    <property type="entry name" value="MANGANESE EFFLUX PUMP MNTP-RELATED"/>
    <property type="match status" value="1"/>
</dbReference>
<organism evidence="6">
    <name type="scientific">candidate division WOR-3 bacterium</name>
    <dbReference type="NCBI Taxonomy" id="2052148"/>
    <lineage>
        <taxon>Bacteria</taxon>
        <taxon>Bacteria division WOR-3</taxon>
    </lineage>
</organism>
<name>A0A7V3NV89_UNCW3</name>
<feature type="transmembrane region" description="Helical" evidence="5">
    <location>
        <begin position="107"/>
        <end position="127"/>
    </location>
</feature>
<evidence type="ECO:0000256" key="5">
    <source>
        <dbReference type="SAM" id="Phobius"/>
    </source>
</evidence>
<evidence type="ECO:0000256" key="4">
    <source>
        <dbReference type="ARBA" id="ARBA00023136"/>
    </source>
</evidence>